<keyword evidence="5" id="KW-0547">Nucleotide-binding</keyword>
<keyword evidence="7" id="KW-0648">Protein biosynthesis</keyword>
<dbReference type="GO" id="GO:0004081">
    <property type="term" value="F:bis(5'-nucleosyl)-tetraphosphatase (asymmetrical) activity"/>
    <property type="evidence" value="ECO:0007669"/>
    <property type="project" value="UniProtKB-ARBA"/>
</dbReference>
<keyword evidence="8" id="KW-0030">Aminoacyl-tRNA synthetase</keyword>
<dbReference type="Gene3D" id="3.40.50.800">
    <property type="entry name" value="Anticodon-binding domain"/>
    <property type="match status" value="1"/>
</dbReference>
<dbReference type="PANTHER" id="PTHR10745">
    <property type="entry name" value="GLYCYL-TRNA SYNTHETASE/DNA POLYMERASE SUBUNIT GAMMA-2"/>
    <property type="match status" value="1"/>
</dbReference>
<evidence type="ECO:0000256" key="1">
    <source>
        <dbReference type="ARBA" id="ARBA00008226"/>
    </source>
</evidence>
<evidence type="ECO:0000256" key="6">
    <source>
        <dbReference type="ARBA" id="ARBA00022840"/>
    </source>
</evidence>
<dbReference type="PROSITE" id="PS50862">
    <property type="entry name" value="AA_TRNA_LIGASE_II"/>
    <property type="match status" value="1"/>
</dbReference>
<dbReference type="CDD" id="cd00774">
    <property type="entry name" value="GlyRS-like_core"/>
    <property type="match status" value="1"/>
</dbReference>
<dbReference type="GO" id="GO:1990742">
    <property type="term" value="C:microvesicle"/>
    <property type="evidence" value="ECO:0007669"/>
    <property type="project" value="UniProtKB-ARBA"/>
</dbReference>
<dbReference type="Proteomes" id="UP000176287">
    <property type="component" value="Unassembled WGS sequence"/>
</dbReference>
<dbReference type="GO" id="GO:0006426">
    <property type="term" value="P:glycyl-tRNA aminoacylation"/>
    <property type="evidence" value="ECO:0007669"/>
    <property type="project" value="InterPro"/>
</dbReference>
<dbReference type="GO" id="GO:0005524">
    <property type="term" value="F:ATP binding"/>
    <property type="evidence" value="ECO:0007669"/>
    <property type="project" value="UniProtKB-KW"/>
</dbReference>
<dbReference type="EMBL" id="MHKZ01000020">
    <property type="protein sequence ID" value="OGZ00500.1"/>
    <property type="molecule type" value="Genomic_DNA"/>
</dbReference>
<evidence type="ECO:0000256" key="4">
    <source>
        <dbReference type="ARBA" id="ARBA00022598"/>
    </source>
</evidence>
<dbReference type="InterPro" id="IPR045864">
    <property type="entry name" value="aa-tRNA-synth_II/BPL/LPL"/>
</dbReference>
<dbReference type="SUPFAM" id="SSF52954">
    <property type="entry name" value="Class II aaRS ABD-related"/>
    <property type="match status" value="1"/>
</dbReference>
<dbReference type="InterPro" id="IPR004154">
    <property type="entry name" value="Anticodon-bd"/>
</dbReference>
<evidence type="ECO:0000313" key="10">
    <source>
        <dbReference type="EMBL" id="OGZ00500.1"/>
    </source>
</evidence>
<dbReference type="GO" id="GO:0004820">
    <property type="term" value="F:glycine-tRNA ligase activity"/>
    <property type="evidence" value="ECO:0007669"/>
    <property type="project" value="UniProtKB-EC"/>
</dbReference>
<dbReference type="InterPro" id="IPR036621">
    <property type="entry name" value="Anticodon-bd_dom_sf"/>
</dbReference>
<gene>
    <name evidence="10" type="ORF">A3B13_01865</name>
</gene>
<dbReference type="NCBIfam" id="TIGR00389">
    <property type="entry name" value="glyS_dimeric"/>
    <property type="match status" value="1"/>
</dbReference>
<evidence type="ECO:0000256" key="3">
    <source>
        <dbReference type="ARBA" id="ARBA00022490"/>
    </source>
</evidence>
<evidence type="ECO:0000259" key="9">
    <source>
        <dbReference type="PROSITE" id="PS50862"/>
    </source>
</evidence>
<reference evidence="10 11" key="1">
    <citation type="journal article" date="2016" name="Nat. Commun.">
        <title>Thousands of microbial genomes shed light on interconnected biogeochemical processes in an aquifer system.</title>
        <authorList>
            <person name="Anantharaman K."/>
            <person name="Brown C.T."/>
            <person name="Hug L.A."/>
            <person name="Sharon I."/>
            <person name="Castelle C.J."/>
            <person name="Probst A.J."/>
            <person name="Thomas B.C."/>
            <person name="Singh A."/>
            <person name="Wilkins M.J."/>
            <person name="Karaoz U."/>
            <person name="Brodie E.L."/>
            <person name="Williams K.H."/>
            <person name="Hubbard S.S."/>
            <person name="Banfield J.F."/>
        </authorList>
    </citation>
    <scope>NUCLEOTIDE SEQUENCE [LARGE SCALE GENOMIC DNA]</scope>
</reference>
<name>A0A1G2CIF2_9BACT</name>
<dbReference type="Pfam" id="PF03129">
    <property type="entry name" value="HGTP_anticodon"/>
    <property type="match status" value="1"/>
</dbReference>
<dbReference type="PANTHER" id="PTHR10745:SF8">
    <property type="entry name" value="DNA POLYMERASE SUBUNIT GAMMA-2, MITOCHONDRIAL"/>
    <property type="match status" value="1"/>
</dbReference>
<dbReference type="GO" id="GO:0070062">
    <property type="term" value="C:extracellular exosome"/>
    <property type="evidence" value="ECO:0007669"/>
    <property type="project" value="UniProtKB-ARBA"/>
</dbReference>
<evidence type="ECO:0000256" key="8">
    <source>
        <dbReference type="ARBA" id="ARBA00023146"/>
    </source>
</evidence>
<proteinExistence type="inferred from homology"/>
<evidence type="ECO:0000256" key="7">
    <source>
        <dbReference type="ARBA" id="ARBA00022917"/>
    </source>
</evidence>
<protein>
    <recommendedName>
        <fullName evidence="2">glycine--tRNA ligase</fullName>
        <ecNumber evidence="2">6.1.1.14</ecNumber>
    </recommendedName>
</protein>
<dbReference type="STRING" id="1798649.A3B13_01865"/>
<dbReference type="InterPro" id="IPR002315">
    <property type="entry name" value="tRNA-synt_gly"/>
</dbReference>
<comment type="caution">
    <text evidence="10">The sequence shown here is derived from an EMBL/GenBank/DDBJ whole genome shotgun (WGS) entry which is preliminary data.</text>
</comment>
<dbReference type="Gene3D" id="3.30.930.10">
    <property type="entry name" value="Bira Bifunctional Protein, Domain 2"/>
    <property type="match status" value="1"/>
</dbReference>
<dbReference type="GO" id="GO:0015966">
    <property type="term" value="P:diadenosine tetraphosphate biosynthetic process"/>
    <property type="evidence" value="ECO:0007669"/>
    <property type="project" value="UniProtKB-ARBA"/>
</dbReference>
<dbReference type="SUPFAM" id="SSF55681">
    <property type="entry name" value="Class II aaRS and biotin synthetases"/>
    <property type="match status" value="1"/>
</dbReference>
<dbReference type="InterPro" id="IPR033731">
    <property type="entry name" value="GlyRS-like_core"/>
</dbReference>
<evidence type="ECO:0000313" key="11">
    <source>
        <dbReference type="Proteomes" id="UP000176287"/>
    </source>
</evidence>
<dbReference type="NCBIfam" id="NF003211">
    <property type="entry name" value="PRK04173.1"/>
    <property type="match status" value="1"/>
</dbReference>
<dbReference type="GO" id="GO:0005737">
    <property type="term" value="C:cytoplasm"/>
    <property type="evidence" value="ECO:0007669"/>
    <property type="project" value="InterPro"/>
</dbReference>
<dbReference type="EC" id="6.1.1.14" evidence="2"/>
<accession>A0A1G2CIF2</accession>
<evidence type="ECO:0000256" key="2">
    <source>
        <dbReference type="ARBA" id="ARBA00012829"/>
    </source>
</evidence>
<organism evidence="10 11">
    <name type="scientific">Candidatus Liptonbacteria bacterium RIFCSPLOWO2_01_FULL_45_15</name>
    <dbReference type="NCBI Taxonomy" id="1798649"/>
    <lineage>
        <taxon>Bacteria</taxon>
        <taxon>Candidatus Liptoniibacteriota</taxon>
    </lineage>
</organism>
<feature type="domain" description="Aminoacyl-transfer RNA synthetases class-II family profile" evidence="9">
    <location>
        <begin position="8"/>
        <end position="390"/>
    </location>
</feature>
<keyword evidence="6" id="KW-0067">ATP-binding</keyword>
<keyword evidence="3" id="KW-0963">Cytoplasm</keyword>
<dbReference type="FunFam" id="3.40.50.800:FF:000002">
    <property type="entry name" value="Glycine--tRNA ligase"/>
    <property type="match status" value="1"/>
</dbReference>
<dbReference type="AlphaFoldDB" id="A0A1G2CIF2"/>
<sequence>MDNINLMEKIVSLCKRRGFIFPGSEIYGGLSNSYDYGPLGVELKNNIAQLWWKRFVQTRDDMVGIDAALIMNPKVWEASGHAKEFSDPLVECKKCHERFRIADINSLNFPKEVSDHMDKHYKKDKVSTSFEFVKIKEAFTEAKQFNLMLKTFLGPAEEKANEVYFRPEIAQAMFVNFKQVLDTTRRRLPFGIASQGKAFRNEITPGNFIFRTREFNLMELEYFIRPPKAASQTNLPAQAGADLTQTNTEQWGWGKWFEYWQNEMREWITKDLGIDPKKVHEVEIPDGERAHYSKRTVDFEYEYPFGQKELYGLAYRADFDLKNHEKFSGQNLKYRDPETGEEFWPHVIEPTFGLDRSVLATLLDAYHEDEDRVVLKLPLKLAPYKAAVFPLLANKPELVKKAKEIYDDLRKHFTIAWDDRGNIGKRYYSQDEIGTPFCVTVDFDTLDGSTDSPQGKDTVTVRARDTAKQERVKINKLNEYLSEKLSI</sequence>
<dbReference type="PRINTS" id="PR01043">
    <property type="entry name" value="TRNASYNTHGLY"/>
</dbReference>
<evidence type="ECO:0000256" key="5">
    <source>
        <dbReference type="ARBA" id="ARBA00022741"/>
    </source>
</evidence>
<dbReference type="InterPro" id="IPR027031">
    <property type="entry name" value="Gly-tRNA_synthase/POLG2"/>
</dbReference>
<keyword evidence="4 10" id="KW-0436">Ligase</keyword>
<comment type="similarity">
    <text evidence="1">Belongs to the class-II aminoacyl-tRNA synthetase family.</text>
</comment>
<dbReference type="InterPro" id="IPR006195">
    <property type="entry name" value="aa-tRNA-synth_II"/>
</dbReference>